<reference evidence="9 10" key="1">
    <citation type="submission" date="2016-10" db="EMBL/GenBank/DDBJ databases">
        <authorList>
            <person name="de Groot N.N."/>
        </authorList>
    </citation>
    <scope>NUCLEOTIDE SEQUENCE [LARGE SCALE GENOMIC DNA]</scope>
    <source>
        <strain evidence="9 10">DSM 19219</strain>
    </source>
</reference>
<dbReference type="PANTHER" id="PTHR43071">
    <property type="entry name" value="2-AMINO-4-HYDROXY-6-HYDROXYMETHYLDIHYDROPTERIDINE PYROPHOSPHOKINASE"/>
    <property type="match status" value="1"/>
</dbReference>
<dbReference type="UniPathway" id="UPA00077">
    <property type="reaction ID" value="UER00155"/>
</dbReference>
<dbReference type="OrthoDB" id="9790168at2"/>
<dbReference type="CDD" id="cd00483">
    <property type="entry name" value="HPPK"/>
    <property type="match status" value="1"/>
</dbReference>
<dbReference type="SUPFAM" id="SSF55083">
    <property type="entry name" value="6-hydroxymethyl-7,8-dihydropterin pyrophosphokinase, HPPK"/>
    <property type="match status" value="1"/>
</dbReference>
<evidence type="ECO:0000313" key="9">
    <source>
        <dbReference type="EMBL" id="SDW54816.1"/>
    </source>
</evidence>
<evidence type="ECO:0000256" key="1">
    <source>
        <dbReference type="ARBA" id="ARBA00005051"/>
    </source>
</evidence>
<keyword evidence="7" id="KW-0289">Folate biosynthesis</keyword>
<evidence type="ECO:0000256" key="2">
    <source>
        <dbReference type="ARBA" id="ARBA00013253"/>
    </source>
</evidence>
<gene>
    <name evidence="9" type="ORF">SAMN05443545_102134</name>
</gene>
<proteinExistence type="predicted"/>
<evidence type="ECO:0000256" key="4">
    <source>
        <dbReference type="ARBA" id="ARBA00022741"/>
    </source>
</evidence>
<evidence type="ECO:0000313" key="10">
    <source>
        <dbReference type="Proteomes" id="UP000198500"/>
    </source>
</evidence>
<organism evidence="9 10">
    <name type="scientific">Aidingimonas halophila</name>
    <dbReference type="NCBI Taxonomy" id="574349"/>
    <lineage>
        <taxon>Bacteria</taxon>
        <taxon>Pseudomonadati</taxon>
        <taxon>Pseudomonadota</taxon>
        <taxon>Gammaproteobacteria</taxon>
        <taxon>Oceanospirillales</taxon>
        <taxon>Halomonadaceae</taxon>
        <taxon>Aidingimonas</taxon>
    </lineage>
</organism>
<dbReference type="EC" id="2.7.6.3" evidence="2"/>
<name>A0A1H2UFD7_9GAMM</name>
<dbReference type="GO" id="GO:0005524">
    <property type="term" value="F:ATP binding"/>
    <property type="evidence" value="ECO:0007669"/>
    <property type="project" value="UniProtKB-KW"/>
</dbReference>
<feature type="domain" description="7,8-dihydro-6-hydroxymethylpterin-pyrophosphokinase" evidence="8">
    <location>
        <begin position="6"/>
        <end position="130"/>
    </location>
</feature>
<evidence type="ECO:0000256" key="6">
    <source>
        <dbReference type="ARBA" id="ARBA00022840"/>
    </source>
</evidence>
<keyword evidence="6" id="KW-0067">ATP-binding</keyword>
<dbReference type="PANTHER" id="PTHR43071:SF2">
    <property type="entry name" value="2-AMINO-4-HYDROXY-6-HYDROXYMETHYLDIHYDROPTERIDINE PYROPHOSPHOKINASE"/>
    <property type="match status" value="1"/>
</dbReference>
<evidence type="ECO:0000256" key="7">
    <source>
        <dbReference type="ARBA" id="ARBA00022909"/>
    </source>
</evidence>
<dbReference type="Proteomes" id="UP000198500">
    <property type="component" value="Unassembled WGS sequence"/>
</dbReference>
<sequence>MKQVTVSIGSNIERERHVRTCLDALQANFGTPQLSRVFESEPVGFEDGRNFYNLVAVFYTTLSVGQLQAWCKQLEYANGRRKDSPKFSPRTLDIDLLTVDGLSGTIDGVTLPRDEITYHAFVLLPMAELLPDQRHPVEGRTYAALWADFPQEHQRLWPVDFTWQGRRISHADGTEPGHRHR</sequence>
<dbReference type="EMBL" id="FNNI01000002">
    <property type="protein sequence ID" value="SDW54816.1"/>
    <property type="molecule type" value="Genomic_DNA"/>
</dbReference>
<dbReference type="GO" id="GO:0046654">
    <property type="term" value="P:tetrahydrofolate biosynthetic process"/>
    <property type="evidence" value="ECO:0007669"/>
    <property type="project" value="UniProtKB-UniPathway"/>
</dbReference>
<dbReference type="GO" id="GO:0016301">
    <property type="term" value="F:kinase activity"/>
    <property type="evidence" value="ECO:0007669"/>
    <property type="project" value="UniProtKB-KW"/>
</dbReference>
<protein>
    <recommendedName>
        <fullName evidence="2">2-amino-4-hydroxy-6-hydroxymethyldihydropteridine diphosphokinase</fullName>
        <ecNumber evidence="2">2.7.6.3</ecNumber>
    </recommendedName>
</protein>
<dbReference type="RefSeq" id="WP_092568227.1">
    <property type="nucleotide sequence ID" value="NZ_BMXH01000002.1"/>
</dbReference>
<dbReference type="STRING" id="574349.SAMN05443545_102134"/>
<keyword evidence="3" id="KW-0808">Transferase</keyword>
<dbReference type="Gene3D" id="3.30.70.560">
    <property type="entry name" value="7,8-Dihydro-6-hydroxymethylpterin-pyrophosphokinase HPPK"/>
    <property type="match status" value="1"/>
</dbReference>
<dbReference type="NCBIfam" id="TIGR01498">
    <property type="entry name" value="folK"/>
    <property type="match status" value="1"/>
</dbReference>
<keyword evidence="10" id="KW-1185">Reference proteome</keyword>
<evidence type="ECO:0000256" key="5">
    <source>
        <dbReference type="ARBA" id="ARBA00022777"/>
    </source>
</evidence>
<dbReference type="InterPro" id="IPR035907">
    <property type="entry name" value="Hppk_sf"/>
</dbReference>
<dbReference type="GO" id="GO:0003848">
    <property type="term" value="F:2-amino-4-hydroxy-6-hydroxymethyldihydropteridine diphosphokinase activity"/>
    <property type="evidence" value="ECO:0007669"/>
    <property type="project" value="UniProtKB-EC"/>
</dbReference>
<keyword evidence="5 9" id="KW-0418">Kinase</keyword>
<dbReference type="GO" id="GO:0046656">
    <property type="term" value="P:folic acid biosynthetic process"/>
    <property type="evidence" value="ECO:0007669"/>
    <property type="project" value="UniProtKB-KW"/>
</dbReference>
<accession>A0A1H2UFD7</accession>
<evidence type="ECO:0000259" key="8">
    <source>
        <dbReference type="Pfam" id="PF01288"/>
    </source>
</evidence>
<comment type="pathway">
    <text evidence="1">Cofactor biosynthesis; tetrahydrofolate biosynthesis; 2-amino-4-hydroxy-6-hydroxymethyl-7,8-dihydropteridine diphosphate from 7,8-dihydroneopterin triphosphate: step 4/4.</text>
</comment>
<keyword evidence="4" id="KW-0547">Nucleotide-binding</keyword>
<dbReference type="Pfam" id="PF01288">
    <property type="entry name" value="HPPK"/>
    <property type="match status" value="1"/>
</dbReference>
<evidence type="ECO:0000256" key="3">
    <source>
        <dbReference type="ARBA" id="ARBA00022679"/>
    </source>
</evidence>
<dbReference type="AlphaFoldDB" id="A0A1H2UFD7"/>
<dbReference type="InterPro" id="IPR000550">
    <property type="entry name" value="Hppk"/>
</dbReference>